<keyword evidence="3" id="KW-1185">Reference proteome</keyword>
<dbReference type="Proteomes" id="UP000226031">
    <property type="component" value="Unassembled WGS sequence"/>
</dbReference>
<sequence>ASNPDILPPQPSPPAPRGAAWNPDIGGILNYALYDPDSRAGKAITQFRQDTKNISKPNALTDTANYITWRAAMKVKIINAQC</sequence>
<feature type="non-terminal residue" evidence="2">
    <location>
        <position position="1"/>
    </location>
</feature>
<comment type="caution">
    <text evidence="2">The sequence shown here is derived from an EMBL/GenBank/DDBJ whole genome shotgun (WGS) entry which is preliminary data.</text>
</comment>
<name>A0A2B7XQ17_9EURO</name>
<protein>
    <submittedName>
        <fullName evidence="2">Uncharacterized protein</fullName>
    </submittedName>
</protein>
<accession>A0A2B7XQ17</accession>
<dbReference type="VEuPathDB" id="FungiDB:EMCG_01641"/>
<feature type="region of interest" description="Disordered" evidence="1">
    <location>
        <begin position="1"/>
        <end position="20"/>
    </location>
</feature>
<dbReference type="STRING" id="73230.A0A2B7XQ17"/>
<organism evidence="2 3">
    <name type="scientific">[Emmonsia] crescens</name>
    <dbReference type="NCBI Taxonomy" id="73230"/>
    <lineage>
        <taxon>Eukaryota</taxon>
        <taxon>Fungi</taxon>
        <taxon>Dikarya</taxon>
        <taxon>Ascomycota</taxon>
        <taxon>Pezizomycotina</taxon>
        <taxon>Eurotiomycetes</taxon>
        <taxon>Eurotiomycetidae</taxon>
        <taxon>Onygenales</taxon>
        <taxon>Ajellomycetaceae</taxon>
        <taxon>Emergomyces</taxon>
    </lineage>
</organism>
<evidence type="ECO:0000256" key="1">
    <source>
        <dbReference type="SAM" id="MobiDB-lite"/>
    </source>
</evidence>
<feature type="compositionally biased region" description="Pro residues" evidence="1">
    <location>
        <begin position="1"/>
        <end position="16"/>
    </location>
</feature>
<evidence type="ECO:0000313" key="2">
    <source>
        <dbReference type="EMBL" id="PGH13864.1"/>
    </source>
</evidence>
<dbReference type="AlphaFoldDB" id="A0A2B7XQ17"/>
<evidence type="ECO:0000313" key="3">
    <source>
        <dbReference type="Proteomes" id="UP000226031"/>
    </source>
</evidence>
<dbReference type="EMBL" id="PDND01001205">
    <property type="protein sequence ID" value="PGH13864.1"/>
    <property type="molecule type" value="Genomic_DNA"/>
</dbReference>
<gene>
    <name evidence="2" type="ORF">GX50_09018</name>
</gene>
<proteinExistence type="predicted"/>
<reference evidence="2 3" key="1">
    <citation type="submission" date="2017-10" db="EMBL/GenBank/DDBJ databases">
        <title>Comparative genomics in systemic dimorphic fungi from Ajellomycetaceae.</title>
        <authorList>
            <person name="Munoz J.F."/>
            <person name="Mcewen J.G."/>
            <person name="Clay O.K."/>
            <person name="Cuomo C.A."/>
        </authorList>
    </citation>
    <scope>NUCLEOTIDE SEQUENCE [LARGE SCALE GENOMIC DNA]</scope>
    <source>
        <strain evidence="2 3">UAMH4076</strain>
    </source>
</reference>